<feature type="region of interest" description="Disordered" evidence="1">
    <location>
        <begin position="339"/>
        <end position="425"/>
    </location>
</feature>
<reference evidence="3 4" key="1">
    <citation type="submission" date="2017-06" db="EMBL/GenBank/DDBJ databases">
        <title>Draft genome sequence of a variant of Elsinoe murrayae.</title>
        <authorList>
            <person name="Cheng Q."/>
        </authorList>
    </citation>
    <scope>NUCLEOTIDE SEQUENCE [LARGE SCALE GENOMIC DNA]</scope>
    <source>
        <strain evidence="3 4">CQ-2017a</strain>
    </source>
</reference>
<feature type="region of interest" description="Disordered" evidence="1">
    <location>
        <begin position="1"/>
        <end position="34"/>
    </location>
</feature>
<dbReference type="Proteomes" id="UP000243797">
    <property type="component" value="Unassembled WGS sequence"/>
</dbReference>
<proteinExistence type="predicted"/>
<feature type="compositionally biased region" description="Low complexity" evidence="1">
    <location>
        <begin position="209"/>
        <end position="245"/>
    </location>
</feature>
<dbReference type="EMBL" id="NKHZ01000058">
    <property type="protein sequence ID" value="PNS16336.1"/>
    <property type="molecule type" value="Genomic_DNA"/>
</dbReference>
<dbReference type="PANTHER" id="PTHR34826:SF2">
    <property type="entry name" value="UPF0590 PROTEIN C409.17C"/>
    <property type="match status" value="1"/>
</dbReference>
<evidence type="ECO:0000313" key="4">
    <source>
        <dbReference type="Proteomes" id="UP000243797"/>
    </source>
</evidence>
<feature type="compositionally biased region" description="Polar residues" evidence="1">
    <location>
        <begin position="12"/>
        <end position="26"/>
    </location>
</feature>
<evidence type="ECO:0000259" key="2">
    <source>
        <dbReference type="Pfam" id="PF08588"/>
    </source>
</evidence>
<name>A0A2K1QMG1_9PEZI</name>
<evidence type="ECO:0000256" key="1">
    <source>
        <dbReference type="SAM" id="MobiDB-lite"/>
    </source>
</evidence>
<organism evidence="3 4">
    <name type="scientific">Sphaceloma murrayae</name>
    <dbReference type="NCBI Taxonomy" id="2082308"/>
    <lineage>
        <taxon>Eukaryota</taxon>
        <taxon>Fungi</taxon>
        <taxon>Dikarya</taxon>
        <taxon>Ascomycota</taxon>
        <taxon>Pezizomycotina</taxon>
        <taxon>Dothideomycetes</taxon>
        <taxon>Dothideomycetidae</taxon>
        <taxon>Myriangiales</taxon>
        <taxon>Elsinoaceae</taxon>
        <taxon>Sphaceloma</taxon>
    </lineage>
</organism>
<dbReference type="InParanoid" id="A0A2K1QMG1"/>
<dbReference type="InterPro" id="IPR013897">
    <property type="entry name" value="Duc1"/>
</dbReference>
<gene>
    <name evidence="3" type="ORF">CAC42_6443</name>
</gene>
<accession>A0A2K1QMG1</accession>
<comment type="caution">
    <text evidence="3">The sequence shown here is derived from an EMBL/GenBank/DDBJ whole genome shotgun (WGS) entry which is preliminary data.</text>
</comment>
<dbReference type="PANTHER" id="PTHR34826">
    <property type="entry name" value="UPF0590 PROTEIN C409.17C"/>
    <property type="match status" value="1"/>
</dbReference>
<dbReference type="AlphaFoldDB" id="A0A2K1QMG1"/>
<feature type="domain" description="Domain of unknown function at the cortex 1" evidence="2">
    <location>
        <begin position="36"/>
        <end position="341"/>
    </location>
</feature>
<dbReference type="Pfam" id="PF08588">
    <property type="entry name" value="Duc1"/>
    <property type="match status" value="1"/>
</dbReference>
<feature type="compositionally biased region" description="Low complexity" evidence="1">
    <location>
        <begin position="340"/>
        <end position="353"/>
    </location>
</feature>
<dbReference type="STRING" id="2082308.A0A2K1QMG1"/>
<feature type="region of interest" description="Disordered" evidence="1">
    <location>
        <begin position="181"/>
        <end position="289"/>
    </location>
</feature>
<sequence length="468" mass="49385">MASLIRDAVSHATGSASSTEKANTDASGHDKTKDFRLRITAGPTYDKSLQRVVLVNSPDPHPVSDAVAVSLRIREYDGLPSSSPSSVPEYFDLPQHSKDTFSVAFSFTPPRDMPASDLYFGIDTGHNPIRKFGIPKSLVNTAFKIVKEFIDPSLACDAGADEPWVRGPVVAGATTTLCVGERRDGTIASPPLAPTDEQPNAPPSPPQTSSARLSPNPSASASPRPRSPSPSVLSSPSSRKSSASSEPDLSHAVFPSPSLLVEGATSPEAQAHRRAVGLPSDAGKRRKHLNSERHLKKLVLQKGRTYYFDFSNGYIDWKNYALKLPGFSVPVLKYLGGGKPPSSSLSSASNEGGDQIEGTEGGADGAVPGRDGAHDLPVRSASGAQDAYATNADGRQHEIPTDSPASRPSTAGGDQPSATENTGKAGSHKVRFFLKDIRTDEVFFVIMCTLLTGSDLTAALEEDGRAAS</sequence>
<protein>
    <submittedName>
        <fullName evidence="3">Dynactin, isoform</fullName>
    </submittedName>
</protein>
<dbReference type="OrthoDB" id="2119945at2759"/>
<evidence type="ECO:0000313" key="3">
    <source>
        <dbReference type="EMBL" id="PNS16336.1"/>
    </source>
</evidence>
<keyword evidence="4" id="KW-1185">Reference proteome</keyword>